<evidence type="ECO:0000256" key="2">
    <source>
        <dbReference type="ARBA" id="ARBA00022475"/>
    </source>
</evidence>
<keyword evidence="2" id="KW-1003">Cell membrane</keyword>
<dbReference type="AlphaFoldDB" id="A0A223NZE6"/>
<dbReference type="EMBL" id="CP022743">
    <property type="protein sequence ID" value="ASU34951.1"/>
    <property type="molecule type" value="Genomic_DNA"/>
</dbReference>
<dbReference type="RefSeq" id="WP_245845553.1">
    <property type="nucleotide sequence ID" value="NZ_CP022743.1"/>
</dbReference>
<dbReference type="KEGG" id="muc:MuYL_3066"/>
<dbReference type="Gene3D" id="1.20.144.10">
    <property type="entry name" value="Phosphatidic acid phosphatase type 2/haloperoxidase"/>
    <property type="match status" value="1"/>
</dbReference>
<evidence type="ECO:0000259" key="8">
    <source>
        <dbReference type="SMART" id="SM00014"/>
    </source>
</evidence>
<feature type="transmembrane region" description="Helical" evidence="7">
    <location>
        <begin position="119"/>
        <end position="139"/>
    </location>
</feature>
<organism evidence="9 10">
    <name type="scientific">Mucilaginibacter xinganensis</name>
    <dbReference type="NCBI Taxonomy" id="1234841"/>
    <lineage>
        <taxon>Bacteria</taxon>
        <taxon>Pseudomonadati</taxon>
        <taxon>Bacteroidota</taxon>
        <taxon>Sphingobacteriia</taxon>
        <taxon>Sphingobacteriales</taxon>
        <taxon>Sphingobacteriaceae</taxon>
        <taxon>Mucilaginibacter</taxon>
    </lineage>
</organism>
<feature type="transmembrane region" description="Helical" evidence="7">
    <location>
        <begin position="84"/>
        <end position="107"/>
    </location>
</feature>
<dbReference type="GO" id="GO:0016787">
    <property type="term" value="F:hydrolase activity"/>
    <property type="evidence" value="ECO:0007669"/>
    <property type="project" value="UniProtKB-KW"/>
</dbReference>
<name>A0A223NZE6_9SPHI</name>
<dbReference type="SUPFAM" id="SSF48317">
    <property type="entry name" value="Acid phosphatase/Vanadium-dependent haloperoxidase"/>
    <property type="match status" value="1"/>
</dbReference>
<evidence type="ECO:0000256" key="5">
    <source>
        <dbReference type="ARBA" id="ARBA00022989"/>
    </source>
</evidence>
<keyword evidence="6 7" id="KW-0472">Membrane</keyword>
<evidence type="ECO:0000256" key="6">
    <source>
        <dbReference type="ARBA" id="ARBA00023136"/>
    </source>
</evidence>
<evidence type="ECO:0000313" key="9">
    <source>
        <dbReference type="EMBL" id="ASU34951.1"/>
    </source>
</evidence>
<feature type="domain" description="Phosphatidic acid phosphatase type 2/haloperoxidase" evidence="8">
    <location>
        <begin position="118"/>
        <end position="227"/>
    </location>
</feature>
<keyword evidence="10" id="KW-1185">Reference proteome</keyword>
<dbReference type="CDD" id="cd03394">
    <property type="entry name" value="PAP2_like_5"/>
    <property type="match status" value="1"/>
</dbReference>
<evidence type="ECO:0000256" key="1">
    <source>
        <dbReference type="ARBA" id="ARBA00004651"/>
    </source>
</evidence>
<sequence length="231" mass="25509">MKINKGIRGINALFVMQLFVMVAFAGNVFGQVKTEEQPKTPEQTKTTTQVKVQAAQVNNFVQRFDDKFLINLALKREDSETKTMLFLSNSLTYVAYSVPAALMVGGIVRHDGEMRQNALYVGSSTAITFGATMLMKAIFKRRRPFVQNLKIVAVYNAGSTSFPSGHTSTSFAVATALSRAYPKWYVIVPSYLWAGSVGYSRMYLGVHYPSDVFGGAVLGTTTSWLLKPAFK</sequence>
<dbReference type="Pfam" id="PF01569">
    <property type="entry name" value="PAP2"/>
    <property type="match status" value="1"/>
</dbReference>
<comment type="subcellular location">
    <subcellularLocation>
        <location evidence="1">Cell membrane</location>
        <topology evidence="1">Multi-pass membrane protein</topology>
    </subcellularLocation>
</comment>
<dbReference type="Proteomes" id="UP000215002">
    <property type="component" value="Chromosome"/>
</dbReference>
<dbReference type="InterPro" id="IPR000326">
    <property type="entry name" value="PAP2/HPO"/>
</dbReference>
<evidence type="ECO:0000313" key="10">
    <source>
        <dbReference type="Proteomes" id="UP000215002"/>
    </source>
</evidence>
<evidence type="ECO:0000256" key="7">
    <source>
        <dbReference type="SAM" id="Phobius"/>
    </source>
</evidence>
<proteinExistence type="predicted"/>
<accession>A0A223NZE6</accession>
<feature type="transmembrane region" description="Helical" evidence="7">
    <location>
        <begin position="12"/>
        <end position="30"/>
    </location>
</feature>
<keyword evidence="3 7" id="KW-0812">Transmembrane</keyword>
<dbReference type="GO" id="GO:0005886">
    <property type="term" value="C:plasma membrane"/>
    <property type="evidence" value="ECO:0007669"/>
    <property type="project" value="UniProtKB-SubCell"/>
</dbReference>
<dbReference type="PANTHER" id="PTHR14969:SF62">
    <property type="entry name" value="DECAPRENYLPHOSPHORYL-5-PHOSPHORIBOSE PHOSPHATASE RV3807C-RELATED"/>
    <property type="match status" value="1"/>
</dbReference>
<dbReference type="SMART" id="SM00014">
    <property type="entry name" value="acidPPc"/>
    <property type="match status" value="1"/>
</dbReference>
<keyword evidence="4" id="KW-0378">Hydrolase</keyword>
<dbReference type="PANTHER" id="PTHR14969">
    <property type="entry name" value="SPHINGOSINE-1-PHOSPHATE PHOSPHOHYDROLASE"/>
    <property type="match status" value="1"/>
</dbReference>
<evidence type="ECO:0000256" key="4">
    <source>
        <dbReference type="ARBA" id="ARBA00022801"/>
    </source>
</evidence>
<gene>
    <name evidence="9" type="ORF">MuYL_3066</name>
</gene>
<protein>
    <submittedName>
        <fullName evidence="9">PAP2 superfamily protein</fullName>
    </submittedName>
</protein>
<reference evidence="9 10" key="1">
    <citation type="submission" date="2017-08" db="EMBL/GenBank/DDBJ databases">
        <title>Complete genome sequence of Mucilaginibacter sp. strain BJC16-A31.</title>
        <authorList>
            <consortium name="Henan University of Science and Technology"/>
            <person name="You X."/>
        </authorList>
    </citation>
    <scope>NUCLEOTIDE SEQUENCE [LARGE SCALE GENOMIC DNA]</scope>
    <source>
        <strain evidence="9 10">BJC16-A31</strain>
    </source>
</reference>
<dbReference type="InterPro" id="IPR036938">
    <property type="entry name" value="PAP2/HPO_sf"/>
</dbReference>
<keyword evidence="5 7" id="KW-1133">Transmembrane helix</keyword>
<evidence type="ECO:0000256" key="3">
    <source>
        <dbReference type="ARBA" id="ARBA00022692"/>
    </source>
</evidence>